<accession>A0A4V2YXU0</accession>
<keyword evidence="2 4" id="KW-0238">DNA-binding</keyword>
<evidence type="ECO:0000256" key="4">
    <source>
        <dbReference type="PROSITE-ProRule" id="PRU00335"/>
    </source>
</evidence>
<dbReference type="Pfam" id="PF00440">
    <property type="entry name" value="TetR_N"/>
    <property type="match status" value="1"/>
</dbReference>
<dbReference type="GO" id="GO:0003677">
    <property type="term" value="F:DNA binding"/>
    <property type="evidence" value="ECO:0007669"/>
    <property type="project" value="UniProtKB-UniRule"/>
</dbReference>
<dbReference type="PRINTS" id="PR00455">
    <property type="entry name" value="HTHTETR"/>
</dbReference>
<keyword evidence="1" id="KW-0805">Transcription regulation</keyword>
<dbReference type="SUPFAM" id="SSF48498">
    <property type="entry name" value="Tetracyclin repressor-like, C-terminal domain"/>
    <property type="match status" value="1"/>
</dbReference>
<dbReference type="InterPro" id="IPR001647">
    <property type="entry name" value="HTH_TetR"/>
</dbReference>
<dbReference type="InterPro" id="IPR036271">
    <property type="entry name" value="Tet_transcr_reg_TetR-rel_C_sf"/>
</dbReference>
<dbReference type="Proteomes" id="UP000294513">
    <property type="component" value="Unassembled WGS sequence"/>
</dbReference>
<feature type="domain" description="HTH tetR-type" evidence="5">
    <location>
        <begin position="7"/>
        <end position="67"/>
    </location>
</feature>
<gene>
    <name evidence="6" type="ORF">E1298_12660</name>
</gene>
<evidence type="ECO:0000313" key="6">
    <source>
        <dbReference type="EMBL" id="TDD90747.1"/>
    </source>
</evidence>
<dbReference type="OrthoDB" id="4214267at2"/>
<organism evidence="6 7">
    <name type="scientific">Actinomadura rubrisoli</name>
    <dbReference type="NCBI Taxonomy" id="2530368"/>
    <lineage>
        <taxon>Bacteria</taxon>
        <taxon>Bacillati</taxon>
        <taxon>Actinomycetota</taxon>
        <taxon>Actinomycetes</taxon>
        <taxon>Streptosporangiales</taxon>
        <taxon>Thermomonosporaceae</taxon>
        <taxon>Actinomadura</taxon>
    </lineage>
</organism>
<evidence type="ECO:0000256" key="1">
    <source>
        <dbReference type="ARBA" id="ARBA00023015"/>
    </source>
</evidence>
<dbReference type="AlphaFoldDB" id="A0A4V2YXU0"/>
<sequence length="189" mass="20132">MTTKTREPARDRILRTATELFYAYGIRGVGIDRIIADSGVAKATLYAHFKSKDELVLTFLRQADEKWRGMLREAAAAAGGDPREQLVEMFGAIEAGSDGGDFRGCVFINTASESLQGTPVHQATIEHKRAVRAWVAGLATAAGAPDPALLARELTILLDGAMSAAALESVPDVVPAARLAARAIVERSV</sequence>
<keyword evidence="3" id="KW-0804">Transcription</keyword>
<keyword evidence="7" id="KW-1185">Reference proteome</keyword>
<comment type="caution">
    <text evidence="6">The sequence shown here is derived from an EMBL/GenBank/DDBJ whole genome shotgun (WGS) entry which is preliminary data.</text>
</comment>
<feature type="DNA-binding region" description="H-T-H motif" evidence="4">
    <location>
        <begin position="30"/>
        <end position="49"/>
    </location>
</feature>
<dbReference type="InterPro" id="IPR009057">
    <property type="entry name" value="Homeodomain-like_sf"/>
</dbReference>
<proteinExistence type="predicted"/>
<protein>
    <submittedName>
        <fullName evidence="6">TetR/AcrR family transcriptional regulator</fullName>
    </submittedName>
</protein>
<dbReference type="PANTHER" id="PTHR47506:SF1">
    <property type="entry name" value="HTH-TYPE TRANSCRIPTIONAL REGULATOR YJDC"/>
    <property type="match status" value="1"/>
</dbReference>
<evidence type="ECO:0000256" key="3">
    <source>
        <dbReference type="ARBA" id="ARBA00023163"/>
    </source>
</evidence>
<reference evidence="6 7" key="1">
    <citation type="submission" date="2019-03" db="EMBL/GenBank/DDBJ databases">
        <title>Draft genome sequences of novel Actinobacteria.</title>
        <authorList>
            <person name="Sahin N."/>
            <person name="Ay H."/>
            <person name="Saygin H."/>
        </authorList>
    </citation>
    <scope>NUCLEOTIDE SEQUENCE [LARGE SCALE GENOMIC DNA]</scope>
    <source>
        <strain evidence="6 7">H3C3</strain>
    </source>
</reference>
<dbReference type="SUPFAM" id="SSF46689">
    <property type="entry name" value="Homeodomain-like"/>
    <property type="match status" value="1"/>
</dbReference>
<dbReference type="RefSeq" id="WP_131892624.1">
    <property type="nucleotide sequence ID" value="NZ_SMKU01000049.1"/>
</dbReference>
<dbReference type="Gene3D" id="1.10.357.10">
    <property type="entry name" value="Tetracycline Repressor, domain 2"/>
    <property type="match status" value="1"/>
</dbReference>
<dbReference type="PROSITE" id="PS50977">
    <property type="entry name" value="HTH_TETR_2"/>
    <property type="match status" value="1"/>
</dbReference>
<evidence type="ECO:0000259" key="5">
    <source>
        <dbReference type="PROSITE" id="PS50977"/>
    </source>
</evidence>
<evidence type="ECO:0000313" key="7">
    <source>
        <dbReference type="Proteomes" id="UP000294513"/>
    </source>
</evidence>
<evidence type="ECO:0000256" key="2">
    <source>
        <dbReference type="ARBA" id="ARBA00023125"/>
    </source>
</evidence>
<dbReference type="PANTHER" id="PTHR47506">
    <property type="entry name" value="TRANSCRIPTIONAL REGULATORY PROTEIN"/>
    <property type="match status" value="1"/>
</dbReference>
<name>A0A4V2YXU0_9ACTN</name>
<dbReference type="EMBL" id="SMKU01000049">
    <property type="protein sequence ID" value="TDD90747.1"/>
    <property type="molecule type" value="Genomic_DNA"/>
</dbReference>